<dbReference type="eggNOG" id="KOG2062">
    <property type="taxonomic scope" value="Eukaryota"/>
</dbReference>
<dbReference type="Gene3D" id="3.40.1160.10">
    <property type="entry name" value="Acetylglutamate kinase-like"/>
    <property type="match status" value="1"/>
</dbReference>
<keyword evidence="3" id="KW-1185">Reference proteome</keyword>
<comment type="similarity">
    <text evidence="1">Belongs to the aspartokinase family.</text>
</comment>
<evidence type="ECO:0008006" key="4">
    <source>
        <dbReference type="Google" id="ProtNLM"/>
    </source>
</evidence>
<evidence type="ECO:0000313" key="2">
    <source>
        <dbReference type="EMBL" id="CBI37838.3"/>
    </source>
</evidence>
<proteinExistence type="inferred from homology"/>
<gene>
    <name evidence="2" type="ordered locus">VIT_03s0038g02730</name>
</gene>
<dbReference type="PaxDb" id="29760-VIT_03s0038g02730.t01"/>
<reference evidence="3" key="1">
    <citation type="journal article" date="2007" name="Nature">
        <title>The grapevine genome sequence suggests ancestral hexaploidization in major angiosperm phyla.</title>
        <authorList>
            <consortium name="The French-Italian Public Consortium for Grapevine Genome Characterization."/>
            <person name="Jaillon O."/>
            <person name="Aury J.-M."/>
            <person name="Noel B."/>
            <person name="Policriti A."/>
            <person name="Clepet C."/>
            <person name="Casagrande A."/>
            <person name="Choisne N."/>
            <person name="Aubourg S."/>
            <person name="Vitulo N."/>
            <person name="Jubin C."/>
            <person name="Vezzi A."/>
            <person name="Legeai F."/>
            <person name="Hugueney P."/>
            <person name="Dasilva C."/>
            <person name="Horner D."/>
            <person name="Mica E."/>
            <person name="Jublot D."/>
            <person name="Poulain J."/>
            <person name="Bruyere C."/>
            <person name="Billault A."/>
            <person name="Segurens B."/>
            <person name="Gouyvenoux M."/>
            <person name="Ugarte E."/>
            <person name="Cattonaro F."/>
            <person name="Anthouard V."/>
            <person name="Vico V."/>
            <person name="Del Fabbro C."/>
            <person name="Alaux M."/>
            <person name="Di Gaspero G."/>
            <person name="Dumas V."/>
            <person name="Felice N."/>
            <person name="Paillard S."/>
            <person name="Juman I."/>
            <person name="Moroldo M."/>
            <person name="Scalabrin S."/>
            <person name="Canaguier A."/>
            <person name="Le Clainche I."/>
            <person name="Malacrida G."/>
            <person name="Durand E."/>
            <person name="Pesole G."/>
            <person name="Laucou V."/>
            <person name="Chatelet P."/>
            <person name="Merdinoglu D."/>
            <person name="Delledonne M."/>
            <person name="Pezzotti M."/>
            <person name="Lecharny A."/>
            <person name="Scarpelli C."/>
            <person name="Artiguenave F."/>
            <person name="Pe M.E."/>
            <person name="Valle G."/>
            <person name="Morgante M."/>
            <person name="Caboche M."/>
            <person name="Adam-Blondon A.-F."/>
            <person name="Weissenbach J."/>
            <person name="Quetier F."/>
            <person name="Wincker P."/>
        </authorList>
    </citation>
    <scope>NUCLEOTIDE SEQUENCE [LARGE SCALE GENOMIC DNA]</scope>
    <source>
        <strain evidence="3">cv. Pinot noir / PN40024</strain>
    </source>
</reference>
<accession>D7U519</accession>
<dbReference type="EMBL" id="FN596508">
    <property type="protein sequence ID" value="CBI37838.3"/>
    <property type="molecule type" value="Genomic_DNA"/>
</dbReference>
<sequence length="156" mass="16748">MVMVMVQSSVSSASCGGTFRRQLESIILHNHEDTMSKTGAILHCGIVAAGERDVEELAFYSAYYLAKYDAFEIGFITTDDFTDADILGATYPAVAKRLYNDWVNGPAIPIVTGLLGKGWKSGAVTTLSRGGSDLTATSIGRALGLQEIQLRILILV</sequence>
<dbReference type="InterPro" id="IPR036393">
    <property type="entry name" value="AceGlu_kinase-like_sf"/>
</dbReference>
<dbReference type="eggNOG" id="KOG0456">
    <property type="taxonomic scope" value="Eukaryota"/>
</dbReference>
<dbReference type="Proteomes" id="UP000009183">
    <property type="component" value="Chromosome 3"/>
</dbReference>
<dbReference type="InParanoid" id="D7U519"/>
<dbReference type="STRING" id="29760.D7U519"/>
<dbReference type="PANTHER" id="PTHR21499:SF59">
    <property type="entry name" value="ASPARTOKINASE"/>
    <property type="match status" value="1"/>
</dbReference>
<dbReference type="AlphaFoldDB" id="D7U519"/>
<dbReference type="SUPFAM" id="SSF53633">
    <property type="entry name" value="Carbamate kinase-like"/>
    <property type="match status" value="1"/>
</dbReference>
<evidence type="ECO:0000313" key="3">
    <source>
        <dbReference type="Proteomes" id="UP000009183"/>
    </source>
</evidence>
<dbReference type="PANTHER" id="PTHR21499">
    <property type="entry name" value="ASPARTATE KINASE"/>
    <property type="match status" value="1"/>
</dbReference>
<organism evidence="2 3">
    <name type="scientific">Vitis vinifera</name>
    <name type="common">Grape</name>
    <dbReference type="NCBI Taxonomy" id="29760"/>
    <lineage>
        <taxon>Eukaryota</taxon>
        <taxon>Viridiplantae</taxon>
        <taxon>Streptophyta</taxon>
        <taxon>Embryophyta</taxon>
        <taxon>Tracheophyta</taxon>
        <taxon>Spermatophyta</taxon>
        <taxon>Magnoliopsida</taxon>
        <taxon>eudicotyledons</taxon>
        <taxon>Gunneridae</taxon>
        <taxon>Pentapetalae</taxon>
        <taxon>rosids</taxon>
        <taxon>Vitales</taxon>
        <taxon>Vitaceae</taxon>
        <taxon>Viteae</taxon>
        <taxon>Vitis</taxon>
    </lineage>
</organism>
<evidence type="ECO:0000256" key="1">
    <source>
        <dbReference type="ARBA" id="ARBA00010122"/>
    </source>
</evidence>
<protein>
    <recommendedName>
        <fullName evidence="4">Aspartokinase 1, chloroplastic</fullName>
    </recommendedName>
</protein>
<dbReference type="ExpressionAtlas" id="D7U519">
    <property type="expression patterns" value="baseline"/>
</dbReference>
<dbReference type="HOGENOM" id="CLU_1689894_0_0_1"/>
<name>D7U519_VITVI</name>